<accession>A0A9D2SWZ5</accession>
<evidence type="ECO:0000313" key="4">
    <source>
        <dbReference type="Proteomes" id="UP000823894"/>
    </source>
</evidence>
<name>A0A9D2SWZ5_9FIRM</name>
<dbReference type="InterPro" id="IPR038763">
    <property type="entry name" value="DHH_sf"/>
</dbReference>
<feature type="domain" description="DHHA1" evidence="2">
    <location>
        <begin position="219"/>
        <end position="299"/>
    </location>
</feature>
<dbReference type="Pfam" id="PF01368">
    <property type="entry name" value="DHH"/>
    <property type="match status" value="1"/>
</dbReference>
<evidence type="ECO:0000259" key="2">
    <source>
        <dbReference type="Pfam" id="PF02272"/>
    </source>
</evidence>
<protein>
    <submittedName>
        <fullName evidence="3">Bifunctional oligoribonuclease/PAP phosphatase NrnA</fullName>
    </submittedName>
</protein>
<reference evidence="3" key="1">
    <citation type="journal article" date="2021" name="PeerJ">
        <title>Extensive microbial diversity within the chicken gut microbiome revealed by metagenomics and culture.</title>
        <authorList>
            <person name="Gilroy R."/>
            <person name="Ravi A."/>
            <person name="Getino M."/>
            <person name="Pursley I."/>
            <person name="Horton D.L."/>
            <person name="Alikhan N.F."/>
            <person name="Baker D."/>
            <person name="Gharbi K."/>
            <person name="Hall N."/>
            <person name="Watson M."/>
            <person name="Adriaenssens E.M."/>
            <person name="Foster-Nyarko E."/>
            <person name="Jarju S."/>
            <person name="Secka A."/>
            <person name="Antonio M."/>
            <person name="Oren A."/>
            <person name="Chaudhuri R.R."/>
            <person name="La Ragione R."/>
            <person name="Hildebrand F."/>
            <person name="Pallen M.J."/>
        </authorList>
    </citation>
    <scope>NUCLEOTIDE SEQUENCE</scope>
    <source>
        <strain evidence="3">ChiGjej1B1-1692</strain>
    </source>
</reference>
<dbReference type="EMBL" id="DWWK01000049">
    <property type="protein sequence ID" value="HJC38202.1"/>
    <property type="molecule type" value="Genomic_DNA"/>
</dbReference>
<dbReference type="Gene3D" id="3.90.1640.10">
    <property type="entry name" value="inorganic pyrophosphatase (n-terminal core)"/>
    <property type="match status" value="1"/>
</dbReference>
<evidence type="ECO:0000313" key="3">
    <source>
        <dbReference type="EMBL" id="HJC38202.1"/>
    </source>
</evidence>
<feature type="domain" description="DDH" evidence="1">
    <location>
        <begin position="19"/>
        <end position="154"/>
    </location>
</feature>
<dbReference type="InterPro" id="IPR051319">
    <property type="entry name" value="Oligoribo/pAp-PDE_c-di-AMP_PDE"/>
</dbReference>
<dbReference type="InterPro" id="IPR001667">
    <property type="entry name" value="DDH_dom"/>
</dbReference>
<dbReference type="InterPro" id="IPR003156">
    <property type="entry name" value="DHHA1_dom"/>
</dbReference>
<reference evidence="3" key="2">
    <citation type="submission" date="2021-04" db="EMBL/GenBank/DDBJ databases">
        <authorList>
            <person name="Gilroy R."/>
        </authorList>
    </citation>
    <scope>NUCLEOTIDE SEQUENCE</scope>
    <source>
        <strain evidence="3">ChiGjej1B1-1692</strain>
    </source>
</reference>
<dbReference type="Pfam" id="PF02272">
    <property type="entry name" value="DHHA1"/>
    <property type="match status" value="1"/>
</dbReference>
<gene>
    <name evidence="3" type="ORF">H9757_03960</name>
</gene>
<evidence type="ECO:0000259" key="1">
    <source>
        <dbReference type="Pfam" id="PF01368"/>
    </source>
</evidence>
<sequence>MKLVLEDILKGKRRAALGGHVRPDGDCVGSCLGLYLYLKEQYPEIETDVYLESVPEAYRIIQGTDEVKTQIDEDDVYDLFICLDCGDEKRLGFSQRLFENAKETVCIDHHVSNGAFADWNYIVPDASSTSELVYTLLDSGKISRETAEALYMGIAHDTGVFQYSCTSPETMEIAAELMRKGIDGSEIIEKTYYEKTYIQNQILGRALLESMLILDKRCIVSVVRQREMEFFQAEAADLEGIVSQLRQTKGVEVAMFLHETAPQQFKVSLRSKGKVDVSRIASYFGGGGHVRAAGVTMKGSSHDVINNITGQIVLQLDKEEEEGAAGASCPQVKA</sequence>
<dbReference type="SUPFAM" id="SSF64182">
    <property type="entry name" value="DHH phosphoesterases"/>
    <property type="match status" value="1"/>
</dbReference>
<dbReference type="PANTHER" id="PTHR47618:SF1">
    <property type="entry name" value="BIFUNCTIONAL OLIGORIBONUCLEASE AND PAP PHOSPHATASE NRNA"/>
    <property type="match status" value="1"/>
</dbReference>
<dbReference type="GO" id="GO:0003676">
    <property type="term" value="F:nucleic acid binding"/>
    <property type="evidence" value="ECO:0007669"/>
    <property type="project" value="InterPro"/>
</dbReference>
<dbReference type="AlphaFoldDB" id="A0A9D2SWZ5"/>
<comment type="caution">
    <text evidence="3">The sequence shown here is derived from an EMBL/GenBank/DDBJ whole genome shotgun (WGS) entry which is preliminary data.</text>
</comment>
<dbReference type="PANTHER" id="PTHR47618">
    <property type="entry name" value="BIFUNCTIONAL OLIGORIBONUCLEASE AND PAP PHOSPHATASE NRNA"/>
    <property type="match status" value="1"/>
</dbReference>
<proteinExistence type="predicted"/>
<organism evidence="3 4">
    <name type="scientific">Candidatus Mediterraneibacter faecigallinarum</name>
    <dbReference type="NCBI Taxonomy" id="2838669"/>
    <lineage>
        <taxon>Bacteria</taxon>
        <taxon>Bacillati</taxon>
        <taxon>Bacillota</taxon>
        <taxon>Clostridia</taxon>
        <taxon>Lachnospirales</taxon>
        <taxon>Lachnospiraceae</taxon>
        <taxon>Mediterraneibacter</taxon>
    </lineage>
</organism>
<dbReference type="Proteomes" id="UP000823894">
    <property type="component" value="Unassembled WGS sequence"/>
</dbReference>
<dbReference type="Gene3D" id="3.10.310.30">
    <property type="match status" value="1"/>
</dbReference>